<organism evidence="9 10">
    <name type="scientific">Flavimaribacter sediminis</name>
    <dbReference type="NCBI Taxonomy" id="2865987"/>
    <lineage>
        <taxon>Bacteria</taxon>
        <taxon>Pseudomonadati</taxon>
        <taxon>Pseudomonadota</taxon>
        <taxon>Alphaproteobacteria</taxon>
        <taxon>Hyphomicrobiales</taxon>
        <taxon>Rhizobiaceae</taxon>
        <taxon>Flavimaribacter</taxon>
    </lineage>
</organism>
<evidence type="ECO:0000256" key="1">
    <source>
        <dbReference type="ARBA" id="ARBA00004651"/>
    </source>
</evidence>
<feature type="transmembrane region" description="Helical" evidence="8">
    <location>
        <begin position="282"/>
        <end position="309"/>
    </location>
</feature>
<sequence>MIAIFESSLPIFLLIVLGIVLKRTPLVDRGVWHGLEEIGYFVLFPCLLFLTLYRADFSGMELTKVAIGALSCITVMFVLAYALWPALRIRGVSSAKYTAIFQTTTRWNSFVALAISDKLFGQEGLALTALVMALIILPINCVNVATLVWFNASNRNFATFLRRLITNPLIIAALAGVTLQYIGLRIYGPVEKSLEMVSASALGMGLILVGAALRIRDTVRPRPMTLIAVAAKLLVYPLVMIATCLAAGLRGNELILLALIGSVPTAMNGYLLAKQMGSDARLYATIATLQTVASFLTIPLVLYLATYIASG</sequence>
<keyword evidence="10" id="KW-1185">Reference proteome</keyword>
<protein>
    <submittedName>
        <fullName evidence="9">AEC family transporter</fullName>
    </submittedName>
</protein>
<keyword evidence="5 8" id="KW-0812">Transmembrane</keyword>
<comment type="subcellular location">
    <subcellularLocation>
        <location evidence="1">Cell membrane</location>
        <topology evidence="1">Multi-pass membrane protein</topology>
    </subcellularLocation>
</comment>
<evidence type="ECO:0000256" key="3">
    <source>
        <dbReference type="ARBA" id="ARBA00022448"/>
    </source>
</evidence>
<dbReference type="InterPro" id="IPR038770">
    <property type="entry name" value="Na+/solute_symporter_sf"/>
</dbReference>
<evidence type="ECO:0000256" key="8">
    <source>
        <dbReference type="SAM" id="Phobius"/>
    </source>
</evidence>
<evidence type="ECO:0000256" key="5">
    <source>
        <dbReference type="ARBA" id="ARBA00022692"/>
    </source>
</evidence>
<feature type="transmembrane region" description="Helical" evidence="8">
    <location>
        <begin position="125"/>
        <end position="152"/>
    </location>
</feature>
<evidence type="ECO:0000256" key="4">
    <source>
        <dbReference type="ARBA" id="ARBA00022475"/>
    </source>
</evidence>
<evidence type="ECO:0000256" key="2">
    <source>
        <dbReference type="ARBA" id="ARBA00010145"/>
    </source>
</evidence>
<evidence type="ECO:0000256" key="6">
    <source>
        <dbReference type="ARBA" id="ARBA00022989"/>
    </source>
</evidence>
<proteinExistence type="inferred from homology"/>
<evidence type="ECO:0000313" key="10">
    <source>
        <dbReference type="Proteomes" id="UP001196509"/>
    </source>
</evidence>
<feature type="transmembrane region" description="Helical" evidence="8">
    <location>
        <begin position="164"/>
        <end position="184"/>
    </location>
</feature>
<feature type="transmembrane region" description="Helical" evidence="8">
    <location>
        <begin position="254"/>
        <end position="273"/>
    </location>
</feature>
<feature type="transmembrane region" description="Helical" evidence="8">
    <location>
        <begin position="65"/>
        <end position="84"/>
    </location>
</feature>
<dbReference type="PANTHER" id="PTHR36838:SF4">
    <property type="entry name" value="AUXIN EFFLUX CARRIER FAMILY PROTEIN"/>
    <property type="match status" value="1"/>
</dbReference>
<feature type="transmembrane region" description="Helical" evidence="8">
    <location>
        <begin position="196"/>
        <end position="213"/>
    </location>
</feature>
<dbReference type="AlphaFoldDB" id="A0AAE2ZIL8"/>
<reference evidence="9" key="1">
    <citation type="submission" date="2021-08" db="EMBL/GenBank/DDBJ databases">
        <title>Hoeflea bacterium WL0058 sp. nov., isolated from the sediment.</title>
        <authorList>
            <person name="Wang L."/>
            <person name="Zhang D."/>
        </authorList>
    </citation>
    <scope>NUCLEOTIDE SEQUENCE</scope>
    <source>
        <strain evidence="9">WL0058</strain>
    </source>
</reference>
<accession>A0AAE2ZIL8</accession>
<evidence type="ECO:0000313" key="9">
    <source>
        <dbReference type="EMBL" id="MBW8636644.1"/>
    </source>
</evidence>
<keyword evidence="4" id="KW-1003">Cell membrane</keyword>
<dbReference type="RefSeq" id="WP_220227307.1">
    <property type="nucleotide sequence ID" value="NZ_JAICBX010000001.1"/>
</dbReference>
<gene>
    <name evidence="9" type="ORF">K1W69_05525</name>
</gene>
<feature type="transmembrane region" description="Helical" evidence="8">
    <location>
        <begin position="225"/>
        <end position="248"/>
    </location>
</feature>
<dbReference type="PANTHER" id="PTHR36838">
    <property type="entry name" value="AUXIN EFFLUX CARRIER FAMILY PROTEIN"/>
    <property type="match status" value="1"/>
</dbReference>
<evidence type="ECO:0000256" key="7">
    <source>
        <dbReference type="ARBA" id="ARBA00023136"/>
    </source>
</evidence>
<comment type="caution">
    <text evidence="9">The sequence shown here is derived from an EMBL/GenBank/DDBJ whole genome shotgun (WGS) entry which is preliminary data.</text>
</comment>
<dbReference type="EMBL" id="JAICBX010000001">
    <property type="protein sequence ID" value="MBW8636644.1"/>
    <property type="molecule type" value="Genomic_DNA"/>
</dbReference>
<dbReference type="InterPro" id="IPR004776">
    <property type="entry name" value="Mem_transp_PIN-like"/>
</dbReference>
<keyword evidence="7 8" id="KW-0472">Membrane</keyword>
<keyword evidence="6 8" id="KW-1133">Transmembrane helix</keyword>
<feature type="transmembrane region" description="Helical" evidence="8">
    <location>
        <begin position="38"/>
        <end position="53"/>
    </location>
</feature>
<keyword evidence="3" id="KW-0813">Transport</keyword>
<dbReference type="Proteomes" id="UP001196509">
    <property type="component" value="Unassembled WGS sequence"/>
</dbReference>
<dbReference type="GO" id="GO:0055085">
    <property type="term" value="P:transmembrane transport"/>
    <property type="evidence" value="ECO:0007669"/>
    <property type="project" value="InterPro"/>
</dbReference>
<dbReference type="GO" id="GO:0005886">
    <property type="term" value="C:plasma membrane"/>
    <property type="evidence" value="ECO:0007669"/>
    <property type="project" value="UniProtKB-SubCell"/>
</dbReference>
<name>A0AAE2ZIL8_9HYPH</name>
<dbReference type="Gene3D" id="1.20.1530.20">
    <property type="match status" value="1"/>
</dbReference>
<comment type="similarity">
    <text evidence="2">Belongs to the auxin efflux carrier (TC 2.A.69) family.</text>
</comment>
<dbReference type="Pfam" id="PF03547">
    <property type="entry name" value="Mem_trans"/>
    <property type="match status" value="1"/>
</dbReference>